<evidence type="ECO:0000313" key="8">
    <source>
        <dbReference type="EMBL" id="CAF3959467.1"/>
    </source>
</evidence>
<dbReference type="SUPFAM" id="SSF102405">
    <property type="entry name" value="MCP/YpsA-like"/>
    <property type="match status" value="1"/>
</dbReference>
<evidence type="ECO:0000313" key="7">
    <source>
        <dbReference type="EMBL" id="CAF3637087.1"/>
    </source>
</evidence>
<evidence type="ECO:0000259" key="4">
    <source>
        <dbReference type="Pfam" id="PF00248"/>
    </source>
</evidence>
<dbReference type="Proteomes" id="UP000681722">
    <property type="component" value="Unassembled WGS sequence"/>
</dbReference>
<dbReference type="EMBL" id="CAJNOK010002256">
    <property type="protein sequence ID" value="CAF0851899.1"/>
    <property type="molecule type" value="Genomic_DNA"/>
</dbReference>
<dbReference type="InterPro" id="IPR020471">
    <property type="entry name" value="AKR"/>
</dbReference>
<name>A0A814W1P2_9BILA</name>
<dbReference type="Proteomes" id="UP000663829">
    <property type="component" value="Unassembled WGS sequence"/>
</dbReference>
<dbReference type="InterPro" id="IPR018170">
    <property type="entry name" value="Aldo/ket_reductase_CS"/>
</dbReference>
<dbReference type="PROSITE" id="PS00062">
    <property type="entry name" value="ALDOKETO_REDUCTASE_2"/>
    <property type="match status" value="1"/>
</dbReference>
<organism evidence="6 9">
    <name type="scientific">Didymodactylos carnosus</name>
    <dbReference type="NCBI Taxonomy" id="1234261"/>
    <lineage>
        <taxon>Eukaryota</taxon>
        <taxon>Metazoa</taxon>
        <taxon>Spiralia</taxon>
        <taxon>Gnathifera</taxon>
        <taxon>Rotifera</taxon>
        <taxon>Eurotatoria</taxon>
        <taxon>Bdelloidea</taxon>
        <taxon>Philodinida</taxon>
        <taxon>Philodinidae</taxon>
        <taxon>Didymodactylos</taxon>
    </lineage>
</organism>
<dbReference type="Proteomes" id="UP000682733">
    <property type="component" value="Unassembled WGS sequence"/>
</dbReference>
<keyword evidence="3" id="KW-0560">Oxidoreductase</keyword>
<dbReference type="EMBL" id="CAJOBA010002256">
    <property type="protein sequence ID" value="CAF3637087.1"/>
    <property type="molecule type" value="Genomic_DNA"/>
</dbReference>
<evidence type="ECO:0000256" key="3">
    <source>
        <dbReference type="ARBA" id="ARBA00023002"/>
    </source>
</evidence>
<evidence type="ECO:0000313" key="9">
    <source>
        <dbReference type="Proteomes" id="UP000663829"/>
    </source>
</evidence>
<keyword evidence="2" id="KW-0521">NADP</keyword>
<keyword evidence="9" id="KW-1185">Reference proteome</keyword>
<dbReference type="AlphaFoldDB" id="A0A814W1P2"/>
<evidence type="ECO:0000256" key="1">
    <source>
        <dbReference type="ARBA" id="ARBA00007905"/>
    </source>
</evidence>
<dbReference type="PROSITE" id="PS00798">
    <property type="entry name" value="ALDOKETO_REDUCTASE_1"/>
    <property type="match status" value="1"/>
</dbReference>
<dbReference type="Proteomes" id="UP000677228">
    <property type="component" value="Unassembled WGS sequence"/>
</dbReference>
<dbReference type="Pfam" id="PF12694">
    <property type="entry name" value="cpYpsA"/>
    <property type="match status" value="1"/>
</dbReference>
<dbReference type="InterPro" id="IPR024755">
    <property type="entry name" value="cpYpsA"/>
</dbReference>
<dbReference type="InterPro" id="IPR036812">
    <property type="entry name" value="NAD(P)_OxRdtase_dom_sf"/>
</dbReference>
<dbReference type="EMBL" id="CAJNOQ010008358">
    <property type="protein sequence ID" value="CAF1194996.1"/>
    <property type="molecule type" value="Genomic_DNA"/>
</dbReference>
<accession>A0A814W1P2</accession>
<feature type="domain" description="NADP-dependent oxidoreductase" evidence="4">
    <location>
        <begin position="30"/>
        <end position="296"/>
    </location>
</feature>
<dbReference type="GO" id="GO:0016491">
    <property type="term" value="F:oxidoreductase activity"/>
    <property type="evidence" value="ECO:0007669"/>
    <property type="project" value="UniProtKB-KW"/>
</dbReference>
<dbReference type="Pfam" id="PF00248">
    <property type="entry name" value="Aldo_ket_red"/>
    <property type="match status" value="1"/>
</dbReference>
<evidence type="ECO:0000256" key="2">
    <source>
        <dbReference type="ARBA" id="ARBA00022857"/>
    </source>
</evidence>
<dbReference type="SUPFAM" id="SSF51430">
    <property type="entry name" value="NAD(P)-linked oxidoreductase"/>
    <property type="match status" value="1"/>
</dbReference>
<comment type="similarity">
    <text evidence="1">Belongs to the aldo/keto reductase family.</text>
</comment>
<dbReference type="Gene3D" id="3.20.20.100">
    <property type="entry name" value="NADP-dependent oxidoreductase domain"/>
    <property type="match status" value="1"/>
</dbReference>
<dbReference type="PROSITE" id="PS00063">
    <property type="entry name" value="ALDOKETO_REDUCTASE_3"/>
    <property type="match status" value="1"/>
</dbReference>
<dbReference type="CDD" id="cd19071">
    <property type="entry name" value="AKR_AKR1-5-like"/>
    <property type="match status" value="1"/>
</dbReference>
<evidence type="ECO:0000313" key="6">
    <source>
        <dbReference type="EMBL" id="CAF1194996.1"/>
    </source>
</evidence>
<comment type="caution">
    <text evidence="6">The sequence shown here is derived from an EMBL/GenBank/DDBJ whole genome shotgun (WGS) entry which is preliminary data.</text>
</comment>
<dbReference type="OrthoDB" id="416253at2759"/>
<protein>
    <recommendedName>
        <fullName evidence="4">NADP-dependent oxidoreductase domain-containing protein</fullName>
    </recommendedName>
</protein>
<proteinExistence type="inferred from homology"/>
<dbReference type="EMBL" id="CAJOBC010008360">
    <property type="protein sequence ID" value="CAF3959467.1"/>
    <property type="molecule type" value="Genomic_DNA"/>
</dbReference>
<sequence length="479" mass="55099">MATSSSSNTRTVELNNGIKIPQLALGTYLTSDNEIAHVVKTALEAGYRHLDCAWLYGNEKGVGQGIREAIKESNGKLKREDIYITAKIWNTFHRANFVAKAFDISSKDLGLEYIDLFLIHWPVAFDDQGDPTKTENVKIADDIDYLETWQAMEKLVDEGKVKSIGLSNFTEEQIERVWHIAKHKPVVNQVELHPYCQNKALQTFCDKYKIKLQAYAPLGAKERSWAENDDPMLMNDPIIEAIAKKHQKHTALILLAYIMQRGIICVAKSSNEKRLKTNLEALELKLDEDDMKQIEENIKIKFRYYLFEDAKKSKYYPLKDWKQEKNKNGGQTGVDRSALDLAIQYSIDHGGWCPRGRKAEDGVINEKYQLKETPSDVYSERTEWNVRDSDGTLVLICGDQNNIDTGTQYTIDITKKYDKPLLIVDLEHQDVLIETVVDWLKQNHIKILNIAGPREQNSPRIYQKAHIYLRQLFKSFVDE</sequence>
<reference evidence="6" key="1">
    <citation type="submission" date="2021-02" db="EMBL/GenBank/DDBJ databases">
        <authorList>
            <person name="Nowell W R."/>
        </authorList>
    </citation>
    <scope>NUCLEOTIDE SEQUENCE</scope>
</reference>
<dbReference type="Gene3D" id="3.40.50.450">
    <property type="match status" value="1"/>
</dbReference>
<dbReference type="FunFam" id="3.20.20.100:FF:000006">
    <property type="entry name" value="Aldo-keto reductase family 1 member A1"/>
    <property type="match status" value="1"/>
</dbReference>
<dbReference type="InterPro" id="IPR023210">
    <property type="entry name" value="NADP_OxRdtase_dom"/>
</dbReference>
<dbReference type="PANTHER" id="PTHR11732">
    <property type="entry name" value="ALDO/KETO REDUCTASE"/>
    <property type="match status" value="1"/>
</dbReference>
<dbReference type="PRINTS" id="PR00069">
    <property type="entry name" value="ALDKETRDTASE"/>
</dbReference>
<evidence type="ECO:0000313" key="5">
    <source>
        <dbReference type="EMBL" id="CAF0851899.1"/>
    </source>
</evidence>
<gene>
    <name evidence="6" type="ORF">GPM918_LOCUS23411</name>
    <name evidence="5" type="ORF">OVA965_LOCUS7188</name>
    <name evidence="8" type="ORF">SRO942_LOCUS23412</name>
    <name evidence="7" type="ORF">TMI583_LOCUS7184</name>
</gene>